<evidence type="ECO:0000256" key="4">
    <source>
        <dbReference type="ARBA" id="ARBA00022723"/>
    </source>
</evidence>
<keyword evidence="10" id="KW-1015">Disulfide bond</keyword>
<evidence type="ECO:0000256" key="1">
    <source>
        <dbReference type="ARBA" id="ARBA00004479"/>
    </source>
</evidence>
<evidence type="ECO:0000313" key="16">
    <source>
        <dbReference type="EMBL" id="KZV45319.1"/>
    </source>
</evidence>
<feature type="compositionally biased region" description="Pro residues" evidence="12">
    <location>
        <begin position="126"/>
        <end position="140"/>
    </location>
</feature>
<dbReference type="CDD" id="cd04216">
    <property type="entry name" value="Phytocyanin"/>
    <property type="match status" value="1"/>
</dbReference>
<evidence type="ECO:0000256" key="2">
    <source>
        <dbReference type="ARBA" id="ARBA00022448"/>
    </source>
</evidence>
<evidence type="ECO:0000256" key="3">
    <source>
        <dbReference type="ARBA" id="ARBA00022692"/>
    </source>
</evidence>
<dbReference type="InterPro" id="IPR003245">
    <property type="entry name" value="Phytocyanin_dom"/>
</dbReference>
<dbReference type="GO" id="GO:0005886">
    <property type="term" value="C:plasma membrane"/>
    <property type="evidence" value="ECO:0007669"/>
    <property type="project" value="TreeGrafter"/>
</dbReference>
<protein>
    <recommendedName>
        <fullName evidence="15">Phytocyanin domain-containing protein</fullName>
    </recommendedName>
</protein>
<organism evidence="16 17">
    <name type="scientific">Dorcoceras hygrometricum</name>
    <dbReference type="NCBI Taxonomy" id="472368"/>
    <lineage>
        <taxon>Eukaryota</taxon>
        <taxon>Viridiplantae</taxon>
        <taxon>Streptophyta</taxon>
        <taxon>Embryophyta</taxon>
        <taxon>Tracheophyta</taxon>
        <taxon>Spermatophyta</taxon>
        <taxon>Magnoliopsida</taxon>
        <taxon>eudicotyledons</taxon>
        <taxon>Gunneridae</taxon>
        <taxon>Pentapetalae</taxon>
        <taxon>asterids</taxon>
        <taxon>lamiids</taxon>
        <taxon>Lamiales</taxon>
        <taxon>Gesneriaceae</taxon>
        <taxon>Didymocarpoideae</taxon>
        <taxon>Trichosporeae</taxon>
        <taxon>Loxocarpinae</taxon>
        <taxon>Dorcoceras</taxon>
    </lineage>
</organism>
<dbReference type="InterPro" id="IPR008972">
    <property type="entry name" value="Cupredoxin"/>
</dbReference>
<feature type="region of interest" description="Disordered" evidence="12">
    <location>
        <begin position="121"/>
        <end position="141"/>
    </location>
</feature>
<evidence type="ECO:0000256" key="9">
    <source>
        <dbReference type="ARBA" id="ARBA00023136"/>
    </source>
</evidence>
<dbReference type="PANTHER" id="PTHR33021:SF533">
    <property type="entry name" value="PHYTOCYANIN DOMAIN-CONTAINING PROTEIN"/>
    <property type="match status" value="1"/>
</dbReference>
<evidence type="ECO:0000256" key="10">
    <source>
        <dbReference type="ARBA" id="ARBA00023157"/>
    </source>
</evidence>
<keyword evidence="2" id="KW-0813">Transport</keyword>
<dbReference type="Gene3D" id="2.60.40.420">
    <property type="entry name" value="Cupredoxins - blue copper proteins"/>
    <property type="match status" value="1"/>
</dbReference>
<keyword evidence="4" id="KW-0479">Metal-binding</keyword>
<keyword evidence="11" id="KW-0325">Glycoprotein</keyword>
<proteinExistence type="predicted"/>
<dbReference type="GO" id="GO:0046872">
    <property type="term" value="F:metal ion binding"/>
    <property type="evidence" value="ECO:0007669"/>
    <property type="project" value="UniProtKB-KW"/>
</dbReference>
<keyword evidence="5 14" id="KW-0732">Signal</keyword>
<reference evidence="16 17" key="1">
    <citation type="journal article" date="2015" name="Proc. Natl. Acad. Sci. U.S.A.">
        <title>The resurrection genome of Boea hygrometrica: A blueprint for survival of dehydration.</title>
        <authorList>
            <person name="Xiao L."/>
            <person name="Yang G."/>
            <person name="Zhang L."/>
            <person name="Yang X."/>
            <person name="Zhao S."/>
            <person name="Ji Z."/>
            <person name="Zhou Q."/>
            <person name="Hu M."/>
            <person name="Wang Y."/>
            <person name="Chen M."/>
            <person name="Xu Y."/>
            <person name="Jin H."/>
            <person name="Xiao X."/>
            <person name="Hu G."/>
            <person name="Bao F."/>
            <person name="Hu Y."/>
            <person name="Wan P."/>
            <person name="Li L."/>
            <person name="Deng X."/>
            <person name="Kuang T."/>
            <person name="Xiang C."/>
            <person name="Zhu J.K."/>
            <person name="Oliver M.J."/>
            <person name="He Y."/>
        </authorList>
    </citation>
    <scope>NUCLEOTIDE SEQUENCE [LARGE SCALE GENOMIC DNA]</scope>
    <source>
        <strain evidence="17">cv. XS01</strain>
    </source>
</reference>
<keyword evidence="9 13" id="KW-0472">Membrane</keyword>
<dbReference type="PANTHER" id="PTHR33021">
    <property type="entry name" value="BLUE COPPER PROTEIN"/>
    <property type="match status" value="1"/>
</dbReference>
<dbReference type="FunFam" id="2.60.40.420:FF:000067">
    <property type="entry name" value="Cupredoxin superfamily protein"/>
    <property type="match status" value="1"/>
</dbReference>
<comment type="subcellular location">
    <subcellularLocation>
        <location evidence="1">Membrane</location>
        <topology evidence="1">Single-pass type I membrane protein</topology>
    </subcellularLocation>
</comment>
<evidence type="ECO:0000256" key="5">
    <source>
        <dbReference type="ARBA" id="ARBA00022729"/>
    </source>
</evidence>
<feature type="signal peptide" evidence="14">
    <location>
        <begin position="1"/>
        <end position="21"/>
    </location>
</feature>
<evidence type="ECO:0000256" key="7">
    <source>
        <dbReference type="ARBA" id="ARBA00022989"/>
    </source>
</evidence>
<accession>A0A2Z7CKU8</accession>
<dbReference type="InterPro" id="IPR039391">
    <property type="entry name" value="Phytocyanin-like"/>
</dbReference>
<keyword evidence="3 13" id="KW-0812">Transmembrane</keyword>
<name>A0A2Z7CKU8_9LAMI</name>
<evidence type="ECO:0000256" key="13">
    <source>
        <dbReference type="SAM" id="Phobius"/>
    </source>
</evidence>
<feature type="transmembrane region" description="Helical" evidence="13">
    <location>
        <begin position="145"/>
        <end position="164"/>
    </location>
</feature>
<evidence type="ECO:0000256" key="14">
    <source>
        <dbReference type="SAM" id="SignalP"/>
    </source>
</evidence>
<feature type="chain" id="PRO_5016318619" description="Phytocyanin domain-containing protein" evidence="14">
    <location>
        <begin position="22"/>
        <end position="166"/>
    </location>
</feature>
<keyword evidence="6" id="KW-0249">Electron transport</keyword>
<sequence>MASKAFLIAVVAAAVAATTLATEYMVGDNDGWNLGVDYTAWAKDKNFYVGDTLMFMYKAGAHDVQKVNVSDFKQCKSTNSSNKPLTSGNDMITLTSPGKKWYICGIGEHCQKGMQLSITVSAQGPAPTPKPWPTAPPPSSSPANAPFKSLILMLALTAAYNIMIMP</sequence>
<evidence type="ECO:0000313" key="17">
    <source>
        <dbReference type="Proteomes" id="UP000250235"/>
    </source>
</evidence>
<feature type="domain" description="Phytocyanin" evidence="15">
    <location>
        <begin position="22"/>
        <end position="122"/>
    </location>
</feature>
<evidence type="ECO:0000256" key="11">
    <source>
        <dbReference type="ARBA" id="ARBA00023180"/>
    </source>
</evidence>
<dbReference type="EMBL" id="KQ996399">
    <property type="protein sequence ID" value="KZV45319.1"/>
    <property type="molecule type" value="Genomic_DNA"/>
</dbReference>
<dbReference type="GO" id="GO:0009610">
    <property type="term" value="P:response to symbiotic fungus"/>
    <property type="evidence" value="ECO:0007669"/>
    <property type="project" value="UniProtKB-ARBA"/>
</dbReference>
<dbReference type="SUPFAM" id="SSF49503">
    <property type="entry name" value="Cupredoxins"/>
    <property type="match status" value="1"/>
</dbReference>
<keyword evidence="8" id="KW-0186">Copper</keyword>
<dbReference type="GO" id="GO:0009055">
    <property type="term" value="F:electron transfer activity"/>
    <property type="evidence" value="ECO:0007669"/>
    <property type="project" value="InterPro"/>
</dbReference>
<evidence type="ECO:0000259" key="15">
    <source>
        <dbReference type="PROSITE" id="PS51485"/>
    </source>
</evidence>
<gene>
    <name evidence="16" type="ORF">F511_04057</name>
</gene>
<keyword evidence="7 13" id="KW-1133">Transmembrane helix</keyword>
<dbReference type="PROSITE" id="PS51485">
    <property type="entry name" value="PHYTOCYANIN"/>
    <property type="match status" value="1"/>
</dbReference>
<evidence type="ECO:0000256" key="6">
    <source>
        <dbReference type="ARBA" id="ARBA00022982"/>
    </source>
</evidence>
<evidence type="ECO:0000256" key="8">
    <source>
        <dbReference type="ARBA" id="ARBA00023008"/>
    </source>
</evidence>
<dbReference type="Proteomes" id="UP000250235">
    <property type="component" value="Unassembled WGS sequence"/>
</dbReference>
<keyword evidence="17" id="KW-1185">Reference proteome</keyword>
<dbReference type="AlphaFoldDB" id="A0A2Z7CKU8"/>
<dbReference type="OrthoDB" id="912310at2759"/>
<evidence type="ECO:0000256" key="12">
    <source>
        <dbReference type="SAM" id="MobiDB-lite"/>
    </source>
</evidence>
<dbReference type="Pfam" id="PF02298">
    <property type="entry name" value="Cu_bind_like"/>
    <property type="match status" value="1"/>
</dbReference>